<dbReference type="RefSeq" id="WP_377088133.1">
    <property type="nucleotide sequence ID" value="NZ_JBHSJL010000014.1"/>
</dbReference>
<sequence length="547" mass="60588">MTASASAIFRLALVLCASLCASCVPVMQKHSSNQLADSLPRAPFNEWSYAKNARAQIRKAIHLSQPQPADAAAILLSTARELAPHKSQTTWANHAYQLALGLGVQLVHEEQLWGQHLQHKHYSVIPPSSCSVSQTYINCIDNLKYAGQYNTPALQPTILDAGTGAPMVAFTDWTEERVNSYPFIPKVGQIYSLTVTAQWLDSQAVEFTLSDSRSNPNLSANYSVPTAFSETLTKELKYQGILNVLRPARGVSSMGLFSLDPVDPQRIPIILVHGLAASPNLWVKPSHNLLQNETIRDNYQLYAYFYPTGLPISHSAARLKKEIRRLETYLKQHGAGSKADQMVIIGHSMGGLLTSAVTRDYRGAASELYTKSVDSLTAESKGKDAIKELLEQPPLDCVTRAIFIATPHRGSKYADNWIGQFTSHLIEIPKNIVGIDPQHYRHDLTQAGREIFNMQEGMDGVQRLRYNNPALKYNLSRPKLPQVTYHSIIGDRGWGGKLENSSDGIVAYSSSHLEGVASELVVPSWHNAQDNDEAIEEIIRILKLHLH</sequence>
<keyword evidence="3" id="KW-1185">Reference proteome</keyword>
<organism evidence="2 3">
    <name type="scientific">Rubritalea tangerina</name>
    <dbReference type="NCBI Taxonomy" id="430798"/>
    <lineage>
        <taxon>Bacteria</taxon>
        <taxon>Pseudomonadati</taxon>
        <taxon>Verrucomicrobiota</taxon>
        <taxon>Verrucomicrobiia</taxon>
        <taxon>Verrucomicrobiales</taxon>
        <taxon>Rubritaleaceae</taxon>
        <taxon>Rubritalea</taxon>
    </lineage>
</organism>
<reference evidence="3" key="1">
    <citation type="journal article" date="2019" name="Int. J. Syst. Evol. Microbiol.">
        <title>The Global Catalogue of Microorganisms (GCM) 10K type strain sequencing project: providing services to taxonomists for standard genome sequencing and annotation.</title>
        <authorList>
            <consortium name="The Broad Institute Genomics Platform"/>
            <consortium name="The Broad Institute Genome Sequencing Center for Infectious Disease"/>
            <person name="Wu L."/>
            <person name="Ma J."/>
        </authorList>
    </citation>
    <scope>NUCLEOTIDE SEQUENCE [LARGE SCALE GENOMIC DNA]</scope>
    <source>
        <strain evidence="3">CCUG 57942</strain>
    </source>
</reference>
<evidence type="ECO:0000256" key="1">
    <source>
        <dbReference type="SAM" id="SignalP"/>
    </source>
</evidence>
<dbReference type="SUPFAM" id="SSF53474">
    <property type="entry name" value="alpha/beta-Hydrolases"/>
    <property type="match status" value="1"/>
</dbReference>
<dbReference type="EMBL" id="JBHUJB010000081">
    <property type="protein sequence ID" value="MFD2160468.1"/>
    <property type="molecule type" value="Genomic_DNA"/>
</dbReference>
<feature type="chain" id="PRO_5046912578" evidence="1">
    <location>
        <begin position="22"/>
        <end position="547"/>
    </location>
</feature>
<feature type="signal peptide" evidence="1">
    <location>
        <begin position="1"/>
        <end position="21"/>
    </location>
</feature>
<evidence type="ECO:0000313" key="2">
    <source>
        <dbReference type="EMBL" id="MFD2160468.1"/>
    </source>
</evidence>
<gene>
    <name evidence="2" type="ORF">ACFSW8_16305</name>
</gene>
<evidence type="ECO:0000313" key="3">
    <source>
        <dbReference type="Proteomes" id="UP001597389"/>
    </source>
</evidence>
<dbReference type="PANTHER" id="PTHR37946:SF1">
    <property type="entry name" value="SLL1969 PROTEIN"/>
    <property type="match status" value="1"/>
</dbReference>
<dbReference type="InterPro" id="IPR029058">
    <property type="entry name" value="AB_hydrolase_fold"/>
</dbReference>
<name>A0ABW4ZEN1_9BACT</name>
<dbReference type="Proteomes" id="UP001597389">
    <property type="component" value="Unassembled WGS sequence"/>
</dbReference>
<dbReference type="PANTHER" id="PTHR37946">
    <property type="entry name" value="SLL1969 PROTEIN"/>
    <property type="match status" value="1"/>
</dbReference>
<proteinExistence type="predicted"/>
<dbReference type="Gene3D" id="3.40.50.1820">
    <property type="entry name" value="alpha/beta hydrolase"/>
    <property type="match status" value="1"/>
</dbReference>
<keyword evidence="1" id="KW-0732">Signal</keyword>
<protein>
    <submittedName>
        <fullName evidence="2">Esterase/lipase family protein</fullName>
    </submittedName>
</protein>
<comment type="caution">
    <text evidence="2">The sequence shown here is derived from an EMBL/GenBank/DDBJ whole genome shotgun (WGS) entry which is preliminary data.</text>
</comment>
<accession>A0ABW4ZEN1</accession>